<feature type="transmembrane region" description="Helical" evidence="3">
    <location>
        <begin position="259"/>
        <end position="279"/>
    </location>
</feature>
<comment type="similarity">
    <text evidence="1">Belongs to the leguminous lectin family.</text>
</comment>
<dbReference type="Proteomes" id="UP001140949">
    <property type="component" value="Unassembled WGS sequence"/>
</dbReference>
<dbReference type="Gene3D" id="2.60.120.200">
    <property type="match status" value="1"/>
</dbReference>
<proteinExistence type="inferred from homology"/>
<feature type="domain" description="Legume lectin" evidence="5">
    <location>
        <begin position="32"/>
        <end position="105"/>
    </location>
</feature>
<dbReference type="InterPro" id="IPR001220">
    <property type="entry name" value="Legume_lectin_dom"/>
</dbReference>
<dbReference type="GO" id="GO:0030246">
    <property type="term" value="F:carbohydrate binding"/>
    <property type="evidence" value="ECO:0007669"/>
    <property type="project" value="UniProtKB-KW"/>
</dbReference>
<dbReference type="InterPro" id="IPR050258">
    <property type="entry name" value="Leguminous_Lectin"/>
</dbReference>
<dbReference type="PANTHER" id="PTHR32401">
    <property type="entry name" value="CONCANAVALIN A-LIKE LECTIN FAMILY PROTEIN"/>
    <property type="match status" value="1"/>
</dbReference>
<evidence type="ECO:0000313" key="7">
    <source>
        <dbReference type="Proteomes" id="UP001140949"/>
    </source>
</evidence>
<reference evidence="6" key="1">
    <citation type="journal article" date="2023" name="GigaByte">
        <title>Genome assembly of the bearded iris, Iris pallida Lam.</title>
        <authorList>
            <person name="Bruccoleri R.E."/>
            <person name="Oakeley E.J."/>
            <person name="Faust A.M.E."/>
            <person name="Altorfer M."/>
            <person name="Dessus-Babus S."/>
            <person name="Burckhardt D."/>
            <person name="Oertli M."/>
            <person name="Naumann U."/>
            <person name="Petersen F."/>
            <person name="Wong J."/>
        </authorList>
    </citation>
    <scope>NUCLEOTIDE SEQUENCE</scope>
    <source>
        <strain evidence="6">GSM-AAB239-AS_SAM_17_03QT</strain>
    </source>
</reference>
<keyword evidence="6" id="KW-0808">Transferase</keyword>
<reference evidence="6" key="2">
    <citation type="submission" date="2023-04" db="EMBL/GenBank/DDBJ databases">
        <authorList>
            <person name="Bruccoleri R.E."/>
            <person name="Oakeley E.J."/>
            <person name="Faust A.-M."/>
            <person name="Dessus-Babus S."/>
            <person name="Altorfer M."/>
            <person name="Burckhardt D."/>
            <person name="Oertli M."/>
            <person name="Naumann U."/>
            <person name="Petersen F."/>
            <person name="Wong J."/>
        </authorList>
    </citation>
    <scope>NUCLEOTIDE SEQUENCE</scope>
    <source>
        <strain evidence="6">GSM-AAB239-AS_SAM_17_03QT</strain>
        <tissue evidence="6">Leaf</tissue>
    </source>
</reference>
<evidence type="ECO:0000313" key="6">
    <source>
        <dbReference type="EMBL" id="KAJ6808933.1"/>
    </source>
</evidence>
<keyword evidence="4" id="KW-0732">Signal</keyword>
<keyword evidence="3" id="KW-0472">Membrane</keyword>
<dbReference type="PANTHER" id="PTHR32401:SF16">
    <property type="entry name" value="CONCANAVALIN A-LIKE LECTIN FAMILY PROTEIN"/>
    <property type="match status" value="1"/>
</dbReference>
<dbReference type="InterPro" id="IPR013320">
    <property type="entry name" value="ConA-like_dom_sf"/>
</dbReference>
<keyword evidence="2" id="KW-0430">Lectin</keyword>
<accession>A0AAX6EY38</accession>
<evidence type="ECO:0000256" key="2">
    <source>
        <dbReference type="ARBA" id="ARBA00022734"/>
    </source>
</evidence>
<keyword evidence="3" id="KW-1133">Transmembrane helix</keyword>
<evidence type="ECO:0000256" key="1">
    <source>
        <dbReference type="ARBA" id="ARBA00007606"/>
    </source>
</evidence>
<sequence>MAFFSVICISFFFSLFFSANSLVEAEANPNFSFQFESFEKDPNSPPQISLHGDAKISNSTVISSNGGIMYKKPIKFLGTNPGFSTDFSFSVSEPNGEQAVAFLIGHGDLSGGFLVVEFGSRLRIDVLGEASIKSSNLSAFGLVPSSGQKLHSWIDYNGSLKRLEVSLGTSGASRPSGSLISCRIDLSNVSSREAMVVGISSSSRNLTQFSGVYSWRFAVKHAAPYRMHSEPLDPSSLVVRSDEYHSSHSTKDYYSWRNIVSLVVGAVFGALVVSVVYIVRSSSVVKRHPIAPVEYQAGIGYEKIGFDGSKMVCDCNAK</sequence>
<feature type="chain" id="PRO_5043926507" evidence="4">
    <location>
        <begin position="28"/>
        <end position="318"/>
    </location>
</feature>
<dbReference type="Pfam" id="PF00139">
    <property type="entry name" value="Lectin_legB"/>
    <property type="match status" value="2"/>
</dbReference>
<comment type="caution">
    <text evidence="6">The sequence shown here is derived from an EMBL/GenBank/DDBJ whole genome shotgun (WGS) entry which is preliminary data.</text>
</comment>
<feature type="signal peptide" evidence="4">
    <location>
        <begin position="1"/>
        <end position="27"/>
    </location>
</feature>
<keyword evidence="6" id="KW-0675">Receptor</keyword>
<protein>
    <submittedName>
        <fullName evidence="6">L-type lectin-domain containing receptor kinase VIII.1-like</fullName>
    </submittedName>
</protein>
<dbReference type="SUPFAM" id="SSF49899">
    <property type="entry name" value="Concanavalin A-like lectins/glucanases"/>
    <property type="match status" value="1"/>
</dbReference>
<evidence type="ECO:0000259" key="5">
    <source>
        <dbReference type="Pfam" id="PF00139"/>
    </source>
</evidence>
<name>A0AAX6EY38_IRIPA</name>
<dbReference type="AlphaFoldDB" id="A0AAX6EY38"/>
<keyword evidence="7" id="KW-1185">Reference proteome</keyword>
<gene>
    <name evidence="6" type="ORF">M6B38_163660</name>
</gene>
<keyword evidence="6" id="KW-0418">Kinase</keyword>
<feature type="domain" description="Legume lectin" evidence="5">
    <location>
        <begin position="122"/>
        <end position="224"/>
    </location>
</feature>
<evidence type="ECO:0000256" key="3">
    <source>
        <dbReference type="SAM" id="Phobius"/>
    </source>
</evidence>
<dbReference type="EMBL" id="JANAVB010033217">
    <property type="protein sequence ID" value="KAJ6808933.1"/>
    <property type="molecule type" value="Genomic_DNA"/>
</dbReference>
<dbReference type="GO" id="GO:0016301">
    <property type="term" value="F:kinase activity"/>
    <property type="evidence" value="ECO:0007669"/>
    <property type="project" value="UniProtKB-KW"/>
</dbReference>
<organism evidence="6 7">
    <name type="scientific">Iris pallida</name>
    <name type="common">Sweet iris</name>
    <dbReference type="NCBI Taxonomy" id="29817"/>
    <lineage>
        <taxon>Eukaryota</taxon>
        <taxon>Viridiplantae</taxon>
        <taxon>Streptophyta</taxon>
        <taxon>Embryophyta</taxon>
        <taxon>Tracheophyta</taxon>
        <taxon>Spermatophyta</taxon>
        <taxon>Magnoliopsida</taxon>
        <taxon>Liliopsida</taxon>
        <taxon>Asparagales</taxon>
        <taxon>Iridaceae</taxon>
        <taxon>Iridoideae</taxon>
        <taxon>Irideae</taxon>
        <taxon>Iris</taxon>
    </lineage>
</organism>
<keyword evidence="3" id="KW-0812">Transmembrane</keyword>
<evidence type="ECO:0000256" key="4">
    <source>
        <dbReference type="SAM" id="SignalP"/>
    </source>
</evidence>